<dbReference type="Gene3D" id="1.20.1600.10">
    <property type="entry name" value="Outer membrane efflux proteins (OEP)"/>
    <property type="match status" value="1"/>
</dbReference>
<dbReference type="Proteomes" id="UP001610100">
    <property type="component" value="Unassembled WGS sequence"/>
</dbReference>
<dbReference type="Pfam" id="PF02321">
    <property type="entry name" value="OEP"/>
    <property type="match status" value="2"/>
</dbReference>
<name>A0ABW7N450_9FLAO</name>
<keyword evidence="4" id="KW-1134">Transmembrane beta strand</keyword>
<comment type="subcellular location">
    <subcellularLocation>
        <location evidence="1">Cell outer membrane</location>
    </subcellularLocation>
</comment>
<evidence type="ECO:0000256" key="7">
    <source>
        <dbReference type="ARBA" id="ARBA00023237"/>
    </source>
</evidence>
<keyword evidence="6" id="KW-0472">Membrane</keyword>
<dbReference type="InterPro" id="IPR051906">
    <property type="entry name" value="TolC-like"/>
</dbReference>
<keyword evidence="9" id="KW-1185">Reference proteome</keyword>
<dbReference type="EMBL" id="JBAWKB010000003">
    <property type="protein sequence ID" value="MFH6772572.1"/>
    <property type="molecule type" value="Genomic_DNA"/>
</dbReference>
<gene>
    <name evidence="8" type="ORF">V8G58_11565</name>
</gene>
<evidence type="ECO:0000256" key="3">
    <source>
        <dbReference type="ARBA" id="ARBA00022448"/>
    </source>
</evidence>
<sequence length="448" mass="50445">MKKIKYIFWLILFTGTLVVHGQQKKWTLEACVDYAIKNNISVQQSLLDQSQAEVDESQAKSNFLPNLNANGSFNINTGANINPASNQFENTTFRSASGGLSSGINIFSGLQNWKTLQRARLNQMAASYKLDKMKDDIALLVANSFLQILANKEQLKVARAQNEITKENLKNTKELVNSGVVPEGDLLEIQATDATQQQQIIQAENALFISKLGLAQTLQLDDYNSFDIVDVDYGLIPDTILDENPQVIADKAKTVVNDVKIADSNLELAQKDLEISKSALYPTLSGFVSYNTRWSSTQANPFTGENISFIDQLYLFDGTAVGLRLNVPIFNNFQTSNNIKRSKINVERFKLQKKQAELDLESTVYQAYSDALNAKKVYDAALKTEEARRLAFNYAQDRYDVGLSNAFDFNQSRIQYDNAQSDVIRSKYDFIFKLKVLEFYFGIPILEE</sequence>
<evidence type="ECO:0000256" key="5">
    <source>
        <dbReference type="ARBA" id="ARBA00022692"/>
    </source>
</evidence>
<keyword evidence="7" id="KW-0998">Cell outer membrane</keyword>
<evidence type="ECO:0000313" key="8">
    <source>
        <dbReference type="EMBL" id="MFH6772572.1"/>
    </source>
</evidence>
<reference evidence="8 9" key="1">
    <citation type="submission" date="2024-02" db="EMBL/GenBank/DDBJ databases">
        <title>A Gaetbulibacter species isolated from tidal flats and genomic insights of their niches.</title>
        <authorList>
            <person name="Ye Y."/>
        </authorList>
    </citation>
    <scope>NUCLEOTIDE SEQUENCE [LARGE SCALE GENOMIC DNA]</scope>
    <source>
        <strain evidence="8 9">KYW382</strain>
    </source>
</reference>
<keyword evidence="3" id="KW-0813">Transport</keyword>
<dbReference type="InterPro" id="IPR003423">
    <property type="entry name" value="OMP_efflux"/>
</dbReference>
<proteinExistence type="inferred from homology"/>
<evidence type="ECO:0000256" key="1">
    <source>
        <dbReference type="ARBA" id="ARBA00004442"/>
    </source>
</evidence>
<comment type="similarity">
    <text evidence="2">Belongs to the outer membrane factor (OMF) (TC 1.B.17) family.</text>
</comment>
<accession>A0ABW7N450</accession>
<dbReference type="PANTHER" id="PTHR30026">
    <property type="entry name" value="OUTER MEMBRANE PROTEIN TOLC"/>
    <property type="match status" value="1"/>
</dbReference>
<protein>
    <submittedName>
        <fullName evidence="8">TolC family protein</fullName>
    </submittedName>
</protein>
<keyword evidence="5" id="KW-0812">Transmembrane</keyword>
<organism evidence="8 9">
    <name type="scientific">Gaetbulibacter aestuarii</name>
    <dbReference type="NCBI Taxonomy" id="1502358"/>
    <lineage>
        <taxon>Bacteria</taxon>
        <taxon>Pseudomonadati</taxon>
        <taxon>Bacteroidota</taxon>
        <taxon>Flavobacteriia</taxon>
        <taxon>Flavobacteriales</taxon>
        <taxon>Flavobacteriaceae</taxon>
        <taxon>Gaetbulibacter</taxon>
    </lineage>
</organism>
<evidence type="ECO:0000256" key="2">
    <source>
        <dbReference type="ARBA" id="ARBA00007613"/>
    </source>
</evidence>
<comment type="caution">
    <text evidence="8">The sequence shown here is derived from an EMBL/GenBank/DDBJ whole genome shotgun (WGS) entry which is preliminary data.</text>
</comment>
<dbReference type="SUPFAM" id="SSF56954">
    <property type="entry name" value="Outer membrane efflux proteins (OEP)"/>
    <property type="match status" value="1"/>
</dbReference>
<dbReference type="RefSeq" id="WP_395360889.1">
    <property type="nucleotide sequence ID" value="NZ_JBAWKB010000003.1"/>
</dbReference>
<evidence type="ECO:0000313" key="9">
    <source>
        <dbReference type="Proteomes" id="UP001610100"/>
    </source>
</evidence>
<evidence type="ECO:0000256" key="4">
    <source>
        <dbReference type="ARBA" id="ARBA00022452"/>
    </source>
</evidence>
<evidence type="ECO:0000256" key="6">
    <source>
        <dbReference type="ARBA" id="ARBA00023136"/>
    </source>
</evidence>
<dbReference type="PANTHER" id="PTHR30026:SF20">
    <property type="entry name" value="OUTER MEMBRANE PROTEIN TOLC"/>
    <property type="match status" value="1"/>
</dbReference>